<dbReference type="GO" id="GO:0030686">
    <property type="term" value="C:90S preribosome"/>
    <property type="evidence" value="ECO:0007669"/>
    <property type="project" value="TreeGrafter"/>
</dbReference>
<sequence>MPPKRKQSFLSALQYGRKHPRLNPRFQKKDEKELDFPTDLSDPSSLSPQAIELVRKAVEGKIEHGKKLVFRGLKKAKGFEKQKLVKRLKIAREKNEDATVKKLELEFEVLKTEEIDVNFLASNHVLKTFSKHKPISTSPLFPPWLAPRKELEVQLNDKEIAKRNIIARLYNSNAVKEAMAMVVGNVKSAIGISEGGVGGKRKVTEIETNVGSESEEGSGETVEAVRLVKRMKIDNKSTAEEKSESEDNEEEWGGILNSEESVDAEIDLDAFAADFMDRVVGSSDEDEDQGPLQRGTDDEWSGEDDEDNENDEEDEEGDEEYQGERAHHAKPTTYRSKSESKSNPDLYNQTQEATNLKVKKSEKLKPVDSVKSTFLPTLMSGYISGSDSDIDADYYKDKNGKKKGPTQPKERKNRMGQQARRALWEKKFGQEANHVKKGEEEKGREKIDQRIKQGSGGGGRKQGSTAEKKGKPTEVEGPLHPSWEAARKAKEQQAKVQEAVKGKPMGKKIVFD</sequence>
<feature type="compositionally biased region" description="Basic and acidic residues" evidence="2">
    <location>
        <begin position="485"/>
        <end position="501"/>
    </location>
</feature>
<evidence type="ECO:0000256" key="1">
    <source>
        <dbReference type="ARBA" id="ARBA00023054"/>
    </source>
</evidence>
<feature type="compositionally biased region" description="Basic and acidic residues" evidence="2">
    <location>
        <begin position="359"/>
        <end position="368"/>
    </location>
</feature>
<protein>
    <submittedName>
        <fullName evidence="4">Bud-site selection protein</fullName>
    </submittedName>
</protein>
<keyword evidence="5" id="KW-1185">Reference proteome</keyword>
<keyword evidence="1" id="KW-0175">Coiled coil</keyword>
<dbReference type="Proteomes" id="UP000277580">
    <property type="component" value="Unassembled WGS sequence"/>
</dbReference>
<dbReference type="EMBL" id="ML119107">
    <property type="protein sequence ID" value="RPB16798.1"/>
    <property type="molecule type" value="Genomic_DNA"/>
</dbReference>
<feature type="compositionally biased region" description="Acidic residues" evidence="2">
    <location>
        <begin position="243"/>
        <end position="252"/>
    </location>
</feature>
<name>A0A3N4L4U3_9PEZI</name>
<dbReference type="InterPro" id="IPR015158">
    <property type="entry name" value="Bud22_dom"/>
</dbReference>
<dbReference type="InterPro" id="IPR037393">
    <property type="entry name" value="Bud22/SRFB1"/>
</dbReference>
<evidence type="ECO:0000313" key="5">
    <source>
        <dbReference type="Proteomes" id="UP000277580"/>
    </source>
</evidence>
<feature type="compositionally biased region" description="Acidic residues" evidence="2">
    <location>
        <begin position="298"/>
        <end position="321"/>
    </location>
</feature>
<evidence type="ECO:0000259" key="3">
    <source>
        <dbReference type="Pfam" id="PF09073"/>
    </source>
</evidence>
<organism evidence="4 5">
    <name type="scientific">Morchella conica CCBAS932</name>
    <dbReference type="NCBI Taxonomy" id="1392247"/>
    <lineage>
        <taxon>Eukaryota</taxon>
        <taxon>Fungi</taxon>
        <taxon>Dikarya</taxon>
        <taxon>Ascomycota</taxon>
        <taxon>Pezizomycotina</taxon>
        <taxon>Pezizomycetes</taxon>
        <taxon>Pezizales</taxon>
        <taxon>Morchellaceae</taxon>
        <taxon>Morchella</taxon>
    </lineage>
</organism>
<dbReference type="PANTHER" id="PTHR23325:SF1">
    <property type="entry name" value="SERUM RESPONSE FACTOR-BINDING PROTEIN 1"/>
    <property type="match status" value="1"/>
</dbReference>
<feature type="domain" description="Bud22" evidence="3">
    <location>
        <begin position="62"/>
        <end position="512"/>
    </location>
</feature>
<dbReference type="PANTHER" id="PTHR23325">
    <property type="entry name" value="SERUM RESPONSE FACTOR-BINDING"/>
    <property type="match status" value="1"/>
</dbReference>
<feature type="region of interest" description="Disordered" evidence="2">
    <location>
        <begin position="277"/>
        <end position="512"/>
    </location>
</feature>
<dbReference type="GO" id="GO:0030490">
    <property type="term" value="P:maturation of SSU-rRNA"/>
    <property type="evidence" value="ECO:0007669"/>
    <property type="project" value="TreeGrafter"/>
</dbReference>
<accession>A0A3N4L4U3</accession>
<feature type="compositionally biased region" description="Basic and acidic residues" evidence="2">
    <location>
        <begin position="422"/>
        <end position="451"/>
    </location>
</feature>
<evidence type="ECO:0000313" key="4">
    <source>
        <dbReference type="EMBL" id="RPB16798.1"/>
    </source>
</evidence>
<dbReference type="AlphaFoldDB" id="A0A3N4L4U3"/>
<proteinExistence type="predicted"/>
<feature type="region of interest" description="Disordered" evidence="2">
    <location>
        <begin position="236"/>
        <end position="260"/>
    </location>
</feature>
<dbReference type="GO" id="GO:0005634">
    <property type="term" value="C:nucleus"/>
    <property type="evidence" value="ECO:0007669"/>
    <property type="project" value="TreeGrafter"/>
</dbReference>
<evidence type="ECO:0000256" key="2">
    <source>
        <dbReference type="SAM" id="MobiDB-lite"/>
    </source>
</evidence>
<dbReference type="Pfam" id="PF09073">
    <property type="entry name" value="BUD22"/>
    <property type="match status" value="1"/>
</dbReference>
<feature type="compositionally biased region" description="Polar residues" evidence="2">
    <location>
        <begin position="343"/>
        <end position="354"/>
    </location>
</feature>
<gene>
    <name evidence="4" type="ORF">P167DRAFT_561782</name>
</gene>
<reference evidence="4 5" key="1">
    <citation type="journal article" date="2018" name="Nat. Ecol. Evol.">
        <title>Pezizomycetes genomes reveal the molecular basis of ectomycorrhizal truffle lifestyle.</title>
        <authorList>
            <person name="Murat C."/>
            <person name="Payen T."/>
            <person name="Noel B."/>
            <person name="Kuo A."/>
            <person name="Morin E."/>
            <person name="Chen J."/>
            <person name="Kohler A."/>
            <person name="Krizsan K."/>
            <person name="Balestrini R."/>
            <person name="Da Silva C."/>
            <person name="Montanini B."/>
            <person name="Hainaut M."/>
            <person name="Levati E."/>
            <person name="Barry K.W."/>
            <person name="Belfiori B."/>
            <person name="Cichocki N."/>
            <person name="Clum A."/>
            <person name="Dockter R.B."/>
            <person name="Fauchery L."/>
            <person name="Guy J."/>
            <person name="Iotti M."/>
            <person name="Le Tacon F."/>
            <person name="Lindquist E.A."/>
            <person name="Lipzen A."/>
            <person name="Malagnac F."/>
            <person name="Mello A."/>
            <person name="Molinier V."/>
            <person name="Miyauchi S."/>
            <person name="Poulain J."/>
            <person name="Riccioni C."/>
            <person name="Rubini A."/>
            <person name="Sitrit Y."/>
            <person name="Splivallo R."/>
            <person name="Traeger S."/>
            <person name="Wang M."/>
            <person name="Zifcakova L."/>
            <person name="Wipf D."/>
            <person name="Zambonelli A."/>
            <person name="Paolocci F."/>
            <person name="Nowrousian M."/>
            <person name="Ottonello S."/>
            <person name="Baldrian P."/>
            <person name="Spatafora J.W."/>
            <person name="Henrissat B."/>
            <person name="Nagy L.G."/>
            <person name="Aury J.M."/>
            <person name="Wincker P."/>
            <person name="Grigoriev I.V."/>
            <person name="Bonfante P."/>
            <person name="Martin F.M."/>
        </authorList>
    </citation>
    <scope>NUCLEOTIDE SEQUENCE [LARGE SCALE GENOMIC DNA]</scope>
    <source>
        <strain evidence="4 5">CCBAS932</strain>
    </source>
</reference>
<feature type="region of interest" description="Disordered" evidence="2">
    <location>
        <begin position="13"/>
        <end position="44"/>
    </location>
</feature>
<dbReference type="InParanoid" id="A0A3N4L4U3"/>
<dbReference type="OrthoDB" id="3364872at2759"/>
<dbReference type="STRING" id="1392247.A0A3N4L4U3"/>